<dbReference type="Proteomes" id="UP000724584">
    <property type="component" value="Unassembled WGS sequence"/>
</dbReference>
<comment type="caution">
    <text evidence="1">The sequence shown here is derived from an EMBL/GenBank/DDBJ whole genome shotgun (WGS) entry which is preliminary data.</text>
</comment>
<proteinExistence type="predicted"/>
<accession>A0ACB7NUW7</accession>
<keyword evidence="2" id="KW-1185">Reference proteome</keyword>
<dbReference type="EMBL" id="JAGIZQ010000007">
    <property type="protein sequence ID" value="KAH6617001.1"/>
    <property type="molecule type" value="Genomic_DNA"/>
</dbReference>
<name>A0ACB7NUW7_9PEZI</name>
<evidence type="ECO:0000313" key="1">
    <source>
        <dbReference type="EMBL" id="KAH6617001.1"/>
    </source>
</evidence>
<reference evidence="1 2" key="1">
    <citation type="journal article" date="2021" name="Nat. Commun.">
        <title>Genetic determinants of endophytism in the Arabidopsis root mycobiome.</title>
        <authorList>
            <person name="Mesny F."/>
            <person name="Miyauchi S."/>
            <person name="Thiergart T."/>
            <person name="Pickel B."/>
            <person name="Atanasova L."/>
            <person name="Karlsson M."/>
            <person name="Huettel B."/>
            <person name="Barry K.W."/>
            <person name="Haridas S."/>
            <person name="Chen C."/>
            <person name="Bauer D."/>
            <person name="Andreopoulos W."/>
            <person name="Pangilinan J."/>
            <person name="LaButti K."/>
            <person name="Riley R."/>
            <person name="Lipzen A."/>
            <person name="Clum A."/>
            <person name="Drula E."/>
            <person name="Henrissat B."/>
            <person name="Kohler A."/>
            <person name="Grigoriev I.V."/>
            <person name="Martin F.M."/>
            <person name="Hacquard S."/>
        </authorList>
    </citation>
    <scope>NUCLEOTIDE SEQUENCE [LARGE SCALE GENOMIC DNA]</scope>
    <source>
        <strain evidence="1 2">MPI-SDFR-AT-0079</strain>
    </source>
</reference>
<gene>
    <name evidence="1" type="ORF">F5144DRAFT_380402</name>
</gene>
<protein>
    <submittedName>
        <fullName evidence="1">Uncharacterized protein</fullName>
    </submittedName>
</protein>
<sequence>MAMNGCAATMLALSFSGRGTGGEGGFWMPQPVCVPSPAAAGLREGVRVNKPRTCLASESVVCDGIASKGQGQGSGQVGHRVLAAGETEQVSIGQKGPLQENRPSSRTHTMLAARDVGRTRAVAEMGVISSNSHVMSQRESFHRNSPQSKLSKSEPCSVRYLYVTFREGLHPALEIRHPITAGE</sequence>
<evidence type="ECO:0000313" key="2">
    <source>
        <dbReference type="Proteomes" id="UP000724584"/>
    </source>
</evidence>
<organism evidence="1 2">
    <name type="scientific">Chaetomium tenue</name>
    <dbReference type="NCBI Taxonomy" id="1854479"/>
    <lineage>
        <taxon>Eukaryota</taxon>
        <taxon>Fungi</taxon>
        <taxon>Dikarya</taxon>
        <taxon>Ascomycota</taxon>
        <taxon>Pezizomycotina</taxon>
        <taxon>Sordariomycetes</taxon>
        <taxon>Sordariomycetidae</taxon>
        <taxon>Sordariales</taxon>
        <taxon>Chaetomiaceae</taxon>
        <taxon>Chaetomium</taxon>
    </lineage>
</organism>